<dbReference type="InterPro" id="IPR001460">
    <property type="entry name" value="PCN-bd_Tpept"/>
</dbReference>
<evidence type="ECO:0000256" key="7">
    <source>
        <dbReference type="ARBA" id="ARBA00022676"/>
    </source>
</evidence>
<dbReference type="AlphaFoldDB" id="A0A1G2CDX3"/>
<keyword evidence="10" id="KW-0133">Cell shape</keyword>
<comment type="similarity">
    <text evidence="2">In the C-terminal section; belongs to the transpeptidase family.</text>
</comment>
<evidence type="ECO:0000313" key="20">
    <source>
        <dbReference type="EMBL" id="OGY98949.1"/>
    </source>
</evidence>
<dbReference type="GO" id="GO:0008658">
    <property type="term" value="F:penicillin binding"/>
    <property type="evidence" value="ECO:0007669"/>
    <property type="project" value="InterPro"/>
</dbReference>
<comment type="catalytic activity">
    <reaction evidence="15">
        <text>Preferential cleavage: (Ac)2-L-Lys-D-Ala-|-D-Ala. Also transpeptidation of peptidyl-alanyl moieties that are N-acyl substituents of D-alanine.</text>
        <dbReference type="EC" id="3.4.16.4"/>
    </reaction>
</comment>
<comment type="similarity">
    <text evidence="3">In the N-terminal section; belongs to the glycosyltransferase 51 family.</text>
</comment>
<sequence length="812" mass="89660">MKRGTKKRAKINYGKMVKLTALFAAVVFVFAIAVIMIMAKDLPSVDELTSQRMSQSTKIYDRGGQVLLYEVSSGEKRTVVPFDQIPKSLKDATISIEDENFYNEPAFDWRGIARAIFVNITRGGVVQGGSTITQQLARNAFLTIDRTYSRKIKELFLAIKLNERYSKDDILGLYLNQIPYGPTIYGVESASEAYFGKSVGELNLAESATLAAMPKAPSYYSPWGNHTKELMNRQKLVLKKMYELGKITEKQLKEAVARKVNFQPKSVGGIKAPHFVMAVQDYLIQKYGDDMVSRGGLKVITSLDWVLQEAAEKAVEDGVKRNEELYQSKNAALVAQVTSTGQILAMVGSRNYFDEENDGNFNVVTQGLRQPGSALKPFAYLTLFEKGYSPDTVLFDVPTEFVPNNPSCPATVDFNNTNTECFHPRDFSDFSGPTNLRNALAQSINVPAVKTLYLAGMLNVLDTLHDFGITTLNDPGRYGLSLVLGGGEVKLIDLVGAYSVLADEGMKHRQSMILEVRDGYGNTLETYSDKKEIVADAQYPRLINDILSDVDARAGLFGASLPLTVFQDYDVALKTGTTDDYRDAWALGYTPALAVGVWAGNNDNTPMQRHGGSILAAVPIWHAFMAEALKTQTKQTFNRPEAVLESKPVLNGDYLFEQQAHSILFYVDKSDPLGAIPENPFKDPQFNNWEASVAVWAKNNLKDSADYGRLSRAAGEQTDFSSPTVKIVSPRTGEFVDSPINISADINSGSEIKKIEVYLNGNIVGSFPGSFGSNYRFNWSFFPASLESQNSLIVEVVNDNGLASKSETIIYK</sequence>
<evidence type="ECO:0000256" key="17">
    <source>
        <dbReference type="SAM" id="Phobius"/>
    </source>
</evidence>
<comment type="caution">
    <text evidence="20">The sequence shown here is derived from an EMBL/GenBank/DDBJ whole genome shotgun (WGS) entry which is preliminary data.</text>
</comment>
<dbReference type="Pfam" id="PF00905">
    <property type="entry name" value="Transpeptidase"/>
    <property type="match status" value="1"/>
</dbReference>
<dbReference type="EMBL" id="MHKZ01000048">
    <property type="protein sequence ID" value="OGY98949.1"/>
    <property type="molecule type" value="Genomic_DNA"/>
</dbReference>
<evidence type="ECO:0000256" key="11">
    <source>
        <dbReference type="ARBA" id="ARBA00022984"/>
    </source>
</evidence>
<evidence type="ECO:0000259" key="18">
    <source>
        <dbReference type="Pfam" id="PF00905"/>
    </source>
</evidence>
<dbReference type="Gene3D" id="2.60.40.10">
    <property type="entry name" value="Immunoglobulins"/>
    <property type="match status" value="1"/>
</dbReference>
<keyword evidence="8" id="KW-0808">Transferase</keyword>
<keyword evidence="9" id="KW-0378">Hydrolase</keyword>
<dbReference type="Pfam" id="PF17957">
    <property type="entry name" value="Big_7"/>
    <property type="match status" value="1"/>
</dbReference>
<dbReference type="STRING" id="1798649.A3B13_00715"/>
<evidence type="ECO:0000313" key="21">
    <source>
        <dbReference type="Proteomes" id="UP000176287"/>
    </source>
</evidence>
<evidence type="ECO:0000256" key="14">
    <source>
        <dbReference type="ARBA" id="ARBA00023316"/>
    </source>
</evidence>
<evidence type="ECO:0000256" key="13">
    <source>
        <dbReference type="ARBA" id="ARBA00023268"/>
    </source>
</evidence>
<dbReference type="SUPFAM" id="SSF53955">
    <property type="entry name" value="Lysozyme-like"/>
    <property type="match status" value="1"/>
</dbReference>
<organism evidence="20 21">
    <name type="scientific">Candidatus Liptonbacteria bacterium RIFCSPLOWO2_01_FULL_45_15</name>
    <dbReference type="NCBI Taxonomy" id="1798649"/>
    <lineage>
        <taxon>Bacteria</taxon>
        <taxon>Candidatus Liptoniibacteriota</taxon>
    </lineage>
</organism>
<evidence type="ECO:0000256" key="8">
    <source>
        <dbReference type="ARBA" id="ARBA00022679"/>
    </source>
</evidence>
<keyword evidence="4" id="KW-1003">Cell membrane</keyword>
<evidence type="ECO:0000259" key="19">
    <source>
        <dbReference type="Pfam" id="PF00912"/>
    </source>
</evidence>
<evidence type="ECO:0000256" key="3">
    <source>
        <dbReference type="ARBA" id="ARBA00007739"/>
    </source>
</evidence>
<dbReference type="Gene3D" id="1.10.3810.10">
    <property type="entry name" value="Biosynthetic peptidoglycan transglycosylase-like"/>
    <property type="match status" value="1"/>
</dbReference>
<evidence type="ECO:0000256" key="9">
    <source>
        <dbReference type="ARBA" id="ARBA00022801"/>
    </source>
</evidence>
<dbReference type="InterPro" id="IPR023346">
    <property type="entry name" value="Lysozyme-like_dom_sf"/>
</dbReference>
<keyword evidence="17" id="KW-1133">Transmembrane helix</keyword>
<keyword evidence="12 17" id="KW-0472">Membrane</keyword>
<comment type="catalytic activity">
    <reaction evidence="16">
        <text>[GlcNAc-(1-&gt;4)-Mur2Ac(oyl-L-Ala-gamma-D-Glu-L-Lys-D-Ala-D-Ala)](n)-di-trans,octa-cis-undecaprenyl diphosphate + beta-D-GlcNAc-(1-&gt;4)-Mur2Ac(oyl-L-Ala-gamma-D-Glu-L-Lys-D-Ala-D-Ala)-di-trans,octa-cis-undecaprenyl diphosphate = [GlcNAc-(1-&gt;4)-Mur2Ac(oyl-L-Ala-gamma-D-Glu-L-Lys-D-Ala-D-Ala)](n+1)-di-trans,octa-cis-undecaprenyl diphosphate + di-trans,octa-cis-undecaprenyl diphosphate + H(+)</text>
        <dbReference type="Rhea" id="RHEA:23708"/>
        <dbReference type="Rhea" id="RHEA-COMP:9602"/>
        <dbReference type="Rhea" id="RHEA-COMP:9603"/>
        <dbReference type="ChEBI" id="CHEBI:15378"/>
        <dbReference type="ChEBI" id="CHEBI:58405"/>
        <dbReference type="ChEBI" id="CHEBI:60033"/>
        <dbReference type="ChEBI" id="CHEBI:78435"/>
        <dbReference type="EC" id="2.4.99.28"/>
    </reaction>
</comment>
<keyword evidence="14" id="KW-0961">Cell wall biogenesis/degradation</keyword>
<evidence type="ECO:0000256" key="6">
    <source>
        <dbReference type="ARBA" id="ARBA00022670"/>
    </source>
</evidence>
<dbReference type="InterPro" id="IPR013783">
    <property type="entry name" value="Ig-like_fold"/>
</dbReference>
<comment type="subcellular location">
    <subcellularLocation>
        <location evidence="1">Cell membrane</location>
    </subcellularLocation>
</comment>
<keyword evidence="11" id="KW-0573">Peptidoglycan synthesis</keyword>
<keyword evidence="17" id="KW-0812">Transmembrane</keyword>
<dbReference type="Proteomes" id="UP000176287">
    <property type="component" value="Unassembled WGS sequence"/>
</dbReference>
<dbReference type="Pfam" id="PF00912">
    <property type="entry name" value="Transgly"/>
    <property type="match status" value="1"/>
</dbReference>
<evidence type="ECO:0000256" key="4">
    <source>
        <dbReference type="ARBA" id="ARBA00022475"/>
    </source>
</evidence>
<keyword evidence="6" id="KW-0645">Protease</keyword>
<evidence type="ECO:0000256" key="15">
    <source>
        <dbReference type="ARBA" id="ARBA00034000"/>
    </source>
</evidence>
<dbReference type="GO" id="GO:0008360">
    <property type="term" value="P:regulation of cell shape"/>
    <property type="evidence" value="ECO:0007669"/>
    <property type="project" value="UniProtKB-KW"/>
</dbReference>
<evidence type="ECO:0000256" key="1">
    <source>
        <dbReference type="ARBA" id="ARBA00004236"/>
    </source>
</evidence>
<evidence type="ECO:0000256" key="16">
    <source>
        <dbReference type="ARBA" id="ARBA00049902"/>
    </source>
</evidence>
<dbReference type="SUPFAM" id="SSF56601">
    <property type="entry name" value="beta-lactamase/transpeptidase-like"/>
    <property type="match status" value="1"/>
</dbReference>
<gene>
    <name evidence="20" type="ORF">A3B13_00715</name>
</gene>
<keyword evidence="13" id="KW-0511">Multifunctional enzyme</keyword>
<evidence type="ECO:0000256" key="2">
    <source>
        <dbReference type="ARBA" id="ARBA00007090"/>
    </source>
</evidence>
<feature type="domain" description="Glycosyl transferase family 51" evidence="19">
    <location>
        <begin position="68"/>
        <end position="241"/>
    </location>
</feature>
<feature type="transmembrane region" description="Helical" evidence="17">
    <location>
        <begin position="21"/>
        <end position="39"/>
    </location>
</feature>
<dbReference type="FunFam" id="1.10.3810.10:FF:000001">
    <property type="entry name" value="Penicillin-binding protein 1A"/>
    <property type="match status" value="1"/>
</dbReference>
<evidence type="ECO:0000256" key="12">
    <source>
        <dbReference type="ARBA" id="ARBA00023136"/>
    </source>
</evidence>
<dbReference type="InterPro" id="IPR036950">
    <property type="entry name" value="PBP_transglycosylase"/>
</dbReference>
<dbReference type="GO" id="GO:0009002">
    <property type="term" value="F:serine-type D-Ala-D-Ala carboxypeptidase activity"/>
    <property type="evidence" value="ECO:0007669"/>
    <property type="project" value="UniProtKB-EC"/>
</dbReference>
<dbReference type="Gene3D" id="3.40.710.10">
    <property type="entry name" value="DD-peptidase/beta-lactamase superfamily"/>
    <property type="match status" value="1"/>
</dbReference>
<protein>
    <submittedName>
        <fullName evidence="20">Uncharacterized protein</fullName>
    </submittedName>
</protein>
<dbReference type="InterPro" id="IPR001264">
    <property type="entry name" value="Glyco_trans_51"/>
</dbReference>
<accession>A0A1G2CDX3</accession>
<reference evidence="20 21" key="1">
    <citation type="journal article" date="2016" name="Nat. Commun.">
        <title>Thousands of microbial genomes shed light on interconnected biogeochemical processes in an aquifer system.</title>
        <authorList>
            <person name="Anantharaman K."/>
            <person name="Brown C.T."/>
            <person name="Hug L.A."/>
            <person name="Sharon I."/>
            <person name="Castelle C.J."/>
            <person name="Probst A.J."/>
            <person name="Thomas B.C."/>
            <person name="Singh A."/>
            <person name="Wilkins M.J."/>
            <person name="Karaoz U."/>
            <person name="Brodie E.L."/>
            <person name="Williams K.H."/>
            <person name="Hubbard S.S."/>
            <person name="Banfield J.F."/>
        </authorList>
    </citation>
    <scope>NUCLEOTIDE SEQUENCE [LARGE SCALE GENOMIC DNA]</scope>
</reference>
<evidence type="ECO:0000256" key="10">
    <source>
        <dbReference type="ARBA" id="ARBA00022960"/>
    </source>
</evidence>
<proteinExistence type="inferred from homology"/>
<dbReference type="InterPro" id="IPR050396">
    <property type="entry name" value="Glycosyltr_51/Transpeptidase"/>
</dbReference>
<dbReference type="GO" id="GO:0006508">
    <property type="term" value="P:proteolysis"/>
    <property type="evidence" value="ECO:0007669"/>
    <property type="project" value="UniProtKB-KW"/>
</dbReference>
<dbReference type="InterPro" id="IPR012338">
    <property type="entry name" value="Beta-lactam/transpept-like"/>
</dbReference>
<dbReference type="PANTHER" id="PTHR32282">
    <property type="entry name" value="BINDING PROTEIN TRANSPEPTIDASE, PUTATIVE-RELATED"/>
    <property type="match status" value="1"/>
</dbReference>
<name>A0A1G2CDX3_9BACT</name>
<dbReference type="GO" id="GO:0071555">
    <property type="term" value="P:cell wall organization"/>
    <property type="evidence" value="ECO:0007669"/>
    <property type="project" value="UniProtKB-KW"/>
</dbReference>
<dbReference type="PANTHER" id="PTHR32282:SF11">
    <property type="entry name" value="PENICILLIN-BINDING PROTEIN 1B"/>
    <property type="match status" value="1"/>
</dbReference>
<dbReference type="GO" id="GO:0008955">
    <property type="term" value="F:peptidoglycan glycosyltransferase activity"/>
    <property type="evidence" value="ECO:0007669"/>
    <property type="project" value="UniProtKB-EC"/>
</dbReference>
<dbReference type="GO" id="GO:0005886">
    <property type="term" value="C:plasma membrane"/>
    <property type="evidence" value="ECO:0007669"/>
    <property type="project" value="UniProtKB-SubCell"/>
</dbReference>
<keyword evidence="7" id="KW-0328">Glycosyltransferase</keyword>
<dbReference type="GO" id="GO:0009252">
    <property type="term" value="P:peptidoglycan biosynthetic process"/>
    <property type="evidence" value="ECO:0007669"/>
    <property type="project" value="UniProtKB-KW"/>
</dbReference>
<dbReference type="GO" id="GO:0030288">
    <property type="term" value="C:outer membrane-bounded periplasmic space"/>
    <property type="evidence" value="ECO:0007669"/>
    <property type="project" value="TreeGrafter"/>
</dbReference>
<evidence type="ECO:0000256" key="5">
    <source>
        <dbReference type="ARBA" id="ARBA00022645"/>
    </source>
</evidence>
<feature type="domain" description="Penicillin-binding protein transpeptidase" evidence="18">
    <location>
        <begin position="334"/>
        <end position="616"/>
    </location>
</feature>
<keyword evidence="5" id="KW-0121">Carboxypeptidase</keyword>